<evidence type="ECO:0000313" key="2">
    <source>
        <dbReference type="Proteomes" id="UP000316238"/>
    </source>
</evidence>
<proteinExistence type="predicted"/>
<accession>A0A521G022</accession>
<dbReference type="AlphaFoldDB" id="A0A521G022"/>
<evidence type="ECO:0008006" key="3">
    <source>
        <dbReference type="Google" id="ProtNLM"/>
    </source>
</evidence>
<keyword evidence="2" id="KW-1185">Reference proteome</keyword>
<evidence type="ECO:0000313" key="1">
    <source>
        <dbReference type="EMBL" id="TAA74369.1"/>
    </source>
</evidence>
<sequence length="171" mass="20135">MSRDIMSKYRTKIIEDFINIEGYVCAIICKQYLGKVTQDFMREVLFDELFSSGLKANLFEKVLKRNKDIQKPREYADQFRQLSRYRNFFAHCNTTFSDDGTDGTLGRVPDPRNQDKYLNIEDIIKNFTEIYTKLSKDLIEIMDKMGIWFMHDDETGITTLICETKELPKAP</sequence>
<organism evidence="1 2">
    <name type="scientific">Candidatus Electronema aureum</name>
    <dbReference type="NCBI Taxonomy" id="2005002"/>
    <lineage>
        <taxon>Bacteria</taxon>
        <taxon>Pseudomonadati</taxon>
        <taxon>Thermodesulfobacteriota</taxon>
        <taxon>Desulfobulbia</taxon>
        <taxon>Desulfobulbales</taxon>
        <taxon>Desulfobulbaceae</taxon>
        <taxon>Candidatus Electronema</taxon>
    </lineage>
</organism>
<protein>
    <recommendedName>
        <fullName evidence="3">MAE-28990/MAE-18760-like HEPN domain-containing protein</fullName>
    </recommendedName>
</protein>
<name>A0A521G022_9BACT</name>
<reference evidence="1" key="1">
    <citation type="submission" date="2017-07" db="EMBL/GenBank/DDBJ databases">
        <title>The cable genome - Insights into the physiology and evolution of filamentous bacteria capable of sulfide oxidation via long distance electron transfer.</title>
        <authorList>
            <person name="Thorup C."/>
            <person name="Bjerg J.T."/>
            <person name="Schreiber L."/>
            <person name="Nielsen L.P."/>
            <person name="Kjeldsen K.U."/>
            <person name="Boesen T."/>
            <person name="Boggild A."/>
            <person name="Meysman F."/>
            <person name="Geelhoed J."/>
            <person name="Schramm A."/>
        </authorList>
    </citation>
    <scope>NUCLEOTIDE SEQUENCE [LARGE SCALE GENOMIC DNA]</scope>
    <source>
        <strain evidence="1">GS</strain>
    </source>
</reference>
<dbReference type="EMBL" id="NQJD01000028">
    <property type="protein sequence ID" value="TAA74369.1"/>
    <property type="molecule type" value="Genomic_DNA"/>
</dbReference>
<dbReference type="Proteomes" id="UP000316238">
    <property type="component" value="Unassembled WGS sequence"/>
</dbReference>
<comment type="caution">
    <text evidence="1">The sequence shown here is derived from an EMBL/GenBank/DDBJ whole genome shotgun (WGS) entry which is preliminary data.</text>
</comment>
<gene>
    <name evidence="1" type="ORF">CDV28_1283</name>
</gene>